<dbReference type="Proteomes" id="UP000287394">
    <property type="component" value="Chromosome"/>
</dbReference>
<organism evidence="1 2">
    <name type="scientific">Capsulimonas corticalis</name>
    <dbReference type="NCBI Taxonomy" id="2219043"/>
    <lineage>
        <taxon>Bacteria</taxon>
        <taxon>Bacillati</taxon>
        <taxon>Armatimonadota</taxon>
        <taxon>Armatimonadia</taxon>
        <taxon>Capsulimonadales</taxon>
        <taxon>Capsulimonadaceae</taxon>
        <taxon>Capsulimonas</taxon>
    </lineage>
</organism>
<sequence>MAIEWYSTSAAATVQQTDYKIAKSTIVLSEQGQGKLPDGTSVKLGYDADRNGIAIAPASEGDKTAFKIARRGRGIQQQIAAKKLFQRFGIDPIANAVEGNFEEIDGVIFASLSGSGAPKRRRRTKAEMAAAQAAE</sequence>
<dbReference type="KEGG" id="ccot:CCAX7_64750"/>
<dbReference type="AlphaFoldDB" id="A0A402CQT8"/>
<accession>A0A402CQT8</accession>
<protein>
    <submittedName>
        <fullName evidence="1">Uncharacterized protein</fullName>
    </submittedName>
</protein>
<evidence type="ECO:0000313" key="1">
    <source>
        <dbReference type="EMBL" id="BDI34424.1"/>
    </source>
</evidence>
<name>A0A402CQT8_9BACT</name>
<evidence type="ECO:0000313" key="2">
    <source>
        <dbReference type="Proteomes" id="UP000287394"/>
    </source>
</evidence>
<reference evidence="1 2" key="1">
    <citation type="journal article" date="2019" name="Int. J. Syst. Evol. Microbiol.">
        <title>Capsulimonas corticalis gen. nov., sp. nov., an aerobic capsulated bacterium, of a novel bacterial order, Capsulimonadales ord. nov., of the class Armatimonadia of the phylum Armatimonadetes.</title>
        <authorList>
            <person name="Li J."/>
            <person name="Kudo C."/>
            <person name="Tonouchi A."/>
        </authorList>
    </citation>
    <scope>NUCLEOTIDE SEQUENCE [LARGE SCALE GENOMIC DNA]</scope>
    <source>
        <strain evidence="1 2">AX-7</strain>
    </source>
</reference>
<proteinExistence type="predicted"/>
<dbReference type="EMBL" id="AP025739">
    <property type="protein sequence ID" value="BDI34424.1"/>
    <property type="molecule type" value="Genomic_DNA"/>
</dbReference>
<keyword evidence="2" id="KW-1185">Reference proteome</keyword>
<gene>
    <name evidence="1" type="ORF">CCAX7_64750</name>
</gene>